<accession>A0ABV1M002</accession>
<keyword evidence="2" id="KW-0614">Plasmid</keyword>
<keyword evidence="1" id="KW-1133">Transmembrane helix</keyword>
<evidence type="ECO:0000313" key="3">
    <source>
        <dbReference type="Proteomes" id="UP001469089"/>
    </source>
</evidence>
<keyword evidence="1" id="KW-0472">Membrane</keyword>
<keyword evidence="3" id="KW-1185">Reference proteome</keyword>
<comment type="caution">
    <text evidence="2">The sequence shown here is derived from an EMBL/GenBank/DDBJ whole genome shotgun (WGS) entry which is preliminary data.</text>
</comment>
<dbReference type="Proteomes" id="UP001469089">
    <property type="component" value="Unassembled WGS sequence"/>
</dbReference>
<geneLocation type="plasmid" evidence="2">
    <name>pl1</name>
</geneLocation>
<evidence type="ECO:0000313" key="2">
    <source>
        <dbReference type="EMBL" id="MEQ5844271.1"/>
    </source>
</evidence>
<sequence>MININYPRLGFGAGLLVGLAAFLCGAAFFGAFWFLESVAPSSGLHDFIDDHVSLPLLIAIPVVLFAGIPVVALLLHRRIACTFGMLLVIVPTTFYGSCLMIGVALSNVKCLGSCG</sequence>
<name>A0ABV1M002_9BURK</name>
<feature type="transmembrane region" description="Helical" evidence="1">
    <location>
        <begin position="82"/>
        <end position="105"/>
    </location>
</feature>
<dbReference type="RefSeq" id="WP_349545869.1">
    <property type="nucleotide sequence ID" value="NZ_JAOALG010000003.1"/>
</dbReference>
<keyword evidence="1" id="KW-0812">Transmembrane</keyword>
<dbReference type="EMBL" id="JAOALG010000003">
    <property type="protein sequence ID" value="MEQ5844271.1"/>
    <property type="molecule type" value="Genomic_DNA"/>
</dbReference>
<feature type="transmembrane region" description="Helical" evidence="1">
    <location>
        <begin position="54"/>
        <end position="75"/>
    </location>
</feature>
<gene>
    <name evidence="2" type="ORF">N0A02_32945</name>
</gene>
<organism evidence="2 3">
    <name type="scientific">Paraburkholderia acidicola</name>
    <dbReference type="NCBI Taxonomy" id="1912599"/>
    <lineage>
        <taxon>Bacteria</taxon>
        <taxon>Pseudomonadati</taxon>
        <taxon>Pseudomonadota</taxon>
        <taxon>Betaproteobacteria</taxon>
        <taxon>Burkholderiales</taxon>
        <taxon>Burkholderiaceae</taxon>
        <taxon>Paraburkholderia</taxon>
    </lineage>
</organism>
<proteinExistence type="predicted"/>
<protein>
    <submittedName>
        <fullName evidence="2">Uncharacterized protein</fullName>
    </submittedName>
</protein>
<reference evidence="2 3" key="1">
    <citation type="journal article" date="2024" name="Chem. Sci.">
        <title>Discovery of a lagriamide polyketide by integrated genome mining, isotopic labeling, and untargeted metabolomics.</title>
        <authorList>
            <person name="Fergusson C.H."/>
            <person name="Saulog J."/>
            <person name="Paulo B.S."/>
            <person name="Wilson D.M."/>
            <person name="Liu D.Y."/>
            <person name="Morehouse N.J."/>
            <person name="Waterworth S."/>
            <person name="Barkei J."/>
            <person name="Gray C.A."/>
            <person name="Kwan J.C."/>
            <person name="Eustaquio A.S."/>
            <person name="Linington R.G."/>
        </authorList>
    </citation>
    <scope>NUCLEOTIDE SEQUENCE [LARGE SCALE GENOMIC DNA]</scope>
    <source>
        <strain evidence="2 3">RL17-338-BIF-B</strain>
    </source>
</reference>
<feature type="transmembrane region" description="Helical" evidence="1">
    <location>
        <begin position="12"/>
        <end position="34"/>
    </location>
</feature>
<evidence type="ECO:0000256" key="1">
    <source>
        <dbReference type="SAM" id="Phobius"/>
    </source>
</evidence>